<dbReference type="GO" id="GO:0005737">
    <property type="term" value="C:cytoplasm"/>
    <property type="evidence" value="ECO:0007669"/>
    <property type="project" value="TreeGrafter"/>
</dbReference>
<evidence type="ECO:0000256" key="6">
    <source>
        <dbReference type="PROSITE-ProRule" id="PRU10141"/>
    </source>
</evidence>
<dbReference type="PROSITE" id="PS00107">
    <property type="entry name" value="PROTEIN_KINASE_ATP"/>
    <property type="match status" value="1"/>
</dbReference>
<sequence length="535" mass="57646">MGSSRGFESMHHSSFEIDLSSMLGSGSYAKVYAGRSVSTGKRVAAKVISTSSMTTSAIEKERSLMARIDHCHIIRLLGSEDRGRDTVLYMELADAGTLFGRVTSNGCLSEAEARPYMSQLMSAVGYLHGEGIVHCDIKLENILLDAKDQIKLSDFGLAHAFVRQSEGRKPAETHLTKIQGSKSYCAPEVLRGTGYHGYAADIWSCGVCCFAMHAGFFPLEEASDSDWRFIRLEQVDSDRSSTAVIFGFYERECTLSQDVIDLIDGMMALEPCRRPTAERLMSSRCLGGLAGGPADRAKPGCSTACRLPTESFAPVPTGGVHEPEAGANGVTSELPSAAVLGTRAASTPASASRRRLHGANTADGTAVPRRRSSPSPLPMASTLRSPMNRSPVDLTTLLGDHDGLKRTPQASPFAAASTCQRTTASHMASKSPSSKAITSAADRPFHRPRTAAASAPFLPPVHPHHRTTWQQHASEQQARWSTLRSPIASLAARRTTTPQRGHQPSARALITYYQPHCMPNGLVSPLARNLDCMQH</sequence>
<dbReference type="PANTHER" id="PTHR24346:SF82">
    <property type="entry name" value="KP78A-RELATED"/>
    <property type="match status" value="1"/>
</dbReference>
<evidence type="ECO:0000313" key="9">
    <source>
        <dbReference type="EMBL" id="CAD9518586.1"/>
    </source>
</evidence>
<dbReference type="GO" id="GO:0005524">
    <property type="term" value="F:ATP binding"/>
    <property type="evidence" value="ECO:0007669"/>
    <property type="project" value="UniProtKB-UniRule"/>
</dbReference>
<dbReference type="FunFam" id="1.10.510.10:FF:000571">
    <property type="entry name" value="Maternal embryonic leucine zipper kinase"/>
    <property type="match status" value="1"/>
</dbReference>
<dbReference type="PROSITE" id="PS00108">
    <property type="entry name" value="PROTEIN_KINASE_ST"/>
    <property type="match status" value="1"/>
</dbReference>
<dbReference type="Gene3D" id="1.10.510.10">
    <property type="entry name" value="Transferase(Phosphotransferase) domain 1"/>
    <property type="match status" value="1"/>
</dbReference>
<evidence type="ECO:0000256" key="1">
    <source>
        <dbReference type="ARBA" id="ARBA00022527"/>
    </source>
</evidence>
<evidence type="ECO:0000256" key="4">
    <source>
        <dbReference type="ARBA" id="ARBA00022777"/>
    </source>
</evidence>
<evidence type="ECO:0000256" key="5">
    <source>
        <dbReference type="ARBA" id="ARBA00022840"/>
    </source>
</evidence>
<dbReference type="SUPFAM" id="SSF56112">
    <property type="entry name" value="Protein kinase-like (PK-like)"/>
    <property type="match status" value="1"/>
</dbReference>
<feature type="region of interest" description="Disordered" evidence="7">
    <location>
        <begin position="343"/>
        <end position="441"/>
    </location>
</feature>
<dbReference type="GO" id="GO:0004674">
    <property type="term" value="F:protein serine/threonine kinase activity"/>
    <property type="evidence" value="ECO:0007669"/>
    <property type="project" value="UniProtKB-KW"/>
</dbReference>
<accession>A0A7S2N421</accession>
<keyword evidence="3 6" id="KW-0547">Nucleotide-binding</keyword>
<proteinExistence type="predicted"/>
<reference evidence="9" key="1">
    <citation type="submission" date="2021-01" db="EMBL/GenBank/DDBJ databases">
        <authorList>
            <person name="Corre E."/>
            <person name="Pelletier E."/>
            <person name="Niang G."/>
            <person name="Scheremetjew M."/>
            <person name="Finn R."/>
            <person name="Kale V."/>
            <person name="Holt S."/>
            <person name="Cochrane G."/>
            <person name="Meng A."/>
            <person name="Brown T."/>
            <person name="Cohen L."/>
        </authorList>
    </citation>
    <scope>NUCLEOTIDE SEQUENCE</scope>
    <source>
        <strain evidence="9">UTEX LB 985</strain>
    </source>
</reference>
<feature type="domain" description="Protein kinase" evidence="8">
    <location>
        <begin position="17"/>
        <end position="286"/>
    </location>
</feature>
<evidence type="ECO:0000256" key="7">
    <source>
        <dbReference type="SAM" id="MobiDB-lite"/>
    </source>
</evidence>
<dbReference type="GO" id="GO:0035556">
    <property type="term" value="P:intracellular signal transduction"/>
    <property type="evidence" value="ECO:0007669"/>
    <property type="project" value="TreeGrafter"/>
</dbReference>
<organism evidence="9">
    <name type="scientific">Haptolina brevifila</name>
    <dbReference type="NCBI Taxonomy" id="156173"/>
    <lineage>
        <taxon>Eukaryota</taxon>
        <taxon>Haptista</taxon>
        <taxon>Haptophyta</taxon>
        <taxon>Prymnesiophyceae</taxon>
        <taxon>Prymnesiales</taxon>
        <taxon>Prymnesiaceae</taxon>
        <taxon>Haptolina</taxon>
    </lineage>
</organism>
<dbReference type="AlphaFoldDB" id="A0A7S2N421"/>
<dbReference type="SMART" id="SM00220">
    <property type="entry name" value="S_TKc"/>
    <property type="match status" value="1"/>
</dbReference>
<name>A0A7S2N421_9EUKA</name>
<dbReference type="InterPro" id="IPR017441">
    <property type="entry name" value="Protein_kinase_ATP_BS"/>
</dbReference>
<dbReference type="EMBL" id="HBGU01062070">
    <property type="protein sequence ID" value="CAD9518586.1"/>
    <property type="molecule type" value="Transcribed_RNA"/>
</dbReference>
<dbReference type="Pfam" id="PF00069">
    <property type="entry name" value="Pkinase"/>
    <property type="match status" value="1"/>
</dbReference>
<feature type="compositionally biased region" description="Polar residues" evidence="7">
    <location>
        <begin position="417"/>
        <end position="437"/>
    </location>
</feature>
<evidence type="ECO:0000256" key="2">
    <source>
        <dbReference type="ARBA" id="ARBA00022679"/>
    </source>
</evidence>
<keyword evidence="5 6" id="KW-0067">ATP-binding</keyword>
<dbReference type="InterPro" id="IPR000719">
    <property type="entry name" value="Prot_kinase_dom"/>
</dbReference>
<dbReference type="PANTHER" id="PTHR24346">
    <property type="entry name" value="MAP/MICROTUBULE AFFINITY-REGULATING KINASE"/>
    <property type="match status" value="1"/>
</dbReference>
<evidence type="ECO:0000259" key="8">
    <source>
        <dbReference type="PROSITE" id="PS50011"/>
    </source>
</evidence>
<keyword evidence="4" id="KW-0418">Kinase</keyword>
<evidence type="ECO:0000256" key="3">
    <source>
        <dbReference type="ARBA" id="ARBA00022741"/>
    </source>
</evidence>
<gene>
    <name evidence="9" type="ORF">CBRE1094_LOCUS33821</name>
</gene>
<keyword evidence="2" id="KW-0808">Transferase</keyword>
<dbReference type="InterPro" id="IPR011009">
    <property type="entry name" value="Kinase-like_dom_sf"/>
</dbReference>
<protein>
    <recommendedName>
        <fullName evidence="8">Protein kinase domain-containing protein</fullName>
    </recommendedName>
</protein>
<keyword evidence="1" id="KW-0723">Serine/threonine-protein kinase</keyword>
<dbReference type="InterPro" id="IPR008271">
    <property type="entry name" value="Ser/Thr_kinase_AS"/>
</dbReference>
<feature type="binding site" evidence="6">
    <location>
        <position position="46"/>
    </location>
    <ligand>
        <name>ATP</name>
        <dbReference type="ChEBI" id="CHEBI:30616"/>
    </ligand>
</feature>
<dbReference type="PROSITE" id="PS50011">
    <property type="entry name" value="PROTEIN_KINASE_DOM"/>
    <property type="match status" value="1"/>
</dbReference>